<protein>
    <submittedName>
        <fullName evidence="1">Uncharacterized protein</fullName>
    </submittedName>
</protein>
<keyword evidence="2" id="KW-1185">Reference proteome</keyword>
<reference evidence="1 2" key="1">
    <citation type="submission" date="2019-08" db="EMBL/GenBank/DDBJ databases">
        <title>Deep-cultivation of Planctomycetes and their phenomic and genomic characterization uncovers novel biology.</title>
        <authorList>
            <person name="Wiegand S."/>
            <person name="Jogler M."/>
            <person name="Boedeker C."/>
            <person name="Pinto D."/>
            <person name="Vollmers J."/>
            <person name="Rivas-Marin E."/>
            <person name="Kohn T."/>
            <person name="Peeters S.H."/>
            <person name="Heuer A."/>
            <person name="Rast P."/>
            <person name="Oberbeckmann S."/>
            <person name="Bunk B."/>
            <person name="Jeske O."/>
            <person name="Meyerdierks A."/>
            <person name="Storesund J.E."/>
            <person name="Kallscheuer N."/>
            <person name="Luecker S."/>
            <person name="Lage O.M."/>
            <person name="Pohl T."/>
            <person name="Merkel B.J."/>
            <person name="Hornburger P."/>
            <person name="Mueller R.-W."/>
            <person name="Bruemmer F."/>
            <person name="Labrenz M."/>
            <person name="Spormann A.M."/>
            <person name="Op Den Camp H."/>
            <person name="Overmann J."/>
            <person name="Amann R."/>
            <person name="Jetten M.S.M."/>
            <person name="Mascher T."/>
            <person name="Medema M.H."/>
            <person name="Devos D.P."/>
            <person name="Kaster A.-K."/>
            <person name="Ovreas L."/>
            <person name="Rohde M."/>
            <person name="Galperin M.Y."/>
            <person name="Jogler C."/>
        </authorList>
    </citation>
    <scope>NUCLEOTIDE SEQUENCE [LARGE SCALE GENOMIC DNA]</scope>
    <source>
        <strain evidence="1 2">LF1</strain>
    </source>
</reference>
<comment type="caution">
    <text evidence="1">The sequence shown here is derived from an EMBL/GenBank/DDBJ whole genome shotgun (WGS) entry which is preliminary data.</text>
</comment>
<dbReference type="Proteomes" id="UP000322699">
    <property type="component" value="Unassembled WGS sequence"/>
</dbReference>
<proteinExistence type="predicted"/>
<organism evidence="1 2">
    <name type="scientific">Rubripirellula obstinata</name>
    <dbReference type="NCBI Taxonomy" id="406547"/>
    <lineage>
        <taxon>Bacteria</taxon>
        <taxon>Pseudomonadati</taxon>
        <taxon>Planctomycetota</taxon>
        <taxon>Planctomycetia</taxon>
        <taxon>Pirellulales</taxon>
        <taxon>Pirellulaceae</taxon>
        <taxon>Rubripirellula</taxon>
    </lineage>
</organism>
<dbReference type="AlphaFoldDB" id="A0A5B1CBP7"/>
<dbReference type="EMBL" id="VRLW01000001">
    <property type="protein sequence ID" value="KAA1258588.1"/>
    <property type="molecule type" value="Genomic_DNA"/>
</dbReference>
<name>A0A5B1CBP7_9BACT</name>
<evidence type="ECO:0000313" key="1">
    <source>
        <dbReference type="EMBL" id="KAA1258588.1"/>
    </source>
</evidence>
<evidence type="ECO:0000313" key="2">
    <source>
        <dbReference type="Proteomes" id="UP000322699"/>
    </source>
</evidence>
<sequence>MDLVDIRLMQFVHGCHEAIQLNLETIAVQDKGDAQKPDVLTGLVVLSAMPALNQDLLQVALTMEFSLLDHESNCVLIRVETFYAAETTGNAPDSLRCQMYW</sequence>
<gene>
    <name evidence="1" type="ORF">LF1_11100</name>
</gene>
<accession>A0A5B1CBP7</accession>